<feature type="compositionally biased region" description="Acidic residues" evidence="1">
    <location>
        <begin position="340"/>
        <end position="354"/>
    </location>
</feature>
<evidence type="ECO:0000313" key="2">
    <source>
        <dbReference type="EMBL" id="GBL88851.1"/>
    </source>
</evidence>
<comment type="caution">
    <text evidence="2">The sequence shown here is derived from an EMBL/GenBank/DDBJ whole genome shotgun (WGS) entry which is preliminary data.</text>
</comment>
<name>A0A4Y2B8Z8_ARAVE</name>
<dbReference type="EMBL" id="BGPR01000062">
    <property type="protein sequence ID" value="GBL88851.1"/>
    <property type="molecule type" value="Genomic_DNA"/>
</dbReference>
<gene>
    <name evidence="2" type="ORF">AVEN_158961_1</name>
</gene>
<reference evidence="2 3" key="1">
    <citation type="journal article" date="2019" name="Sci. Rep.">
        <title>Orb-weaving spider Araneus ventricosus genome elucidates the spidroin gene catalogue.</title>
        <authorList>
            <person name="Kono N."/>
            <person name="Nakamura H."/>
            <person name="Ohtoshi R."/>
            <person name="Moran D.A.P."/>
            <person name="Shinohara A."/>
            <person name="Yoshida Y."/>
            <person name="Fujiwara M."/>
            <person name="Mori M."/>
            <person name="Tomita M."/>
            <person name="Arakawa K."/>
        </authorList>
    </citation>
    <scope>NUCLEOTIDE SEQUENCE [LARGE SCALE GENOMIC DNA]</scope>
</reference>
<feature type="compositionally biased region" description="Pro residues" evidence="1">
    <location>
        <begin position="360"/>
        <end position="371"/>
    </location>
</feature>
<dbReference type="AlphaFoldDB" id="A0A4Y2B8Z8"/>
<sequence length="371" mass="41504">MGKKRNSPFSGNNNDHIKQADTPFDTFFVLKRSTKINESFHIVSPFIVEKAITANLGITKSTRKLRSRDLLIEIATRKQAQQIIQLKSLDTIPVTVRAHATLNSSKGLISCGELLHAPMEEVLKGFHPQGVTHVQRIKIRQNGQFADTKHLIFTFHSPKILDSVRSGYIKLTVRPYIPNPLRCYKCQRFGHSKASCNGTLTCARCTVVIALIAKVRTRLSLAPVLHGNLRRRKKLKKDSQVDKDNKTDKISQYCKTPQLSDKEQVYSLKFGKNSTRQVSNSVIKTSHTTVANDSTKSRVHSVDTELLPMAVLPPLEKIILLSRESDTDAEMSSSSASEGDTLEYDMSEDLEDTLENVCPTTPPPPSTARKR</sequence>
<evidence type="ECO:0008006" key="4">
    <source>
        <dbReference type="Google" id="ProtNLM"/>
    </source>
</evidence>
<evidence type="ECO:0000256" key="1">
    <source>
        <dbReference type="SAM" id="MobiDB-lite"/>
    </source>
</evidence>
<evidence type="ECO:0000313" key="3">
    <source>
        <dbReference type="Proteomes" id="UP000499080"/>
    </source>
</evidence>
<feature type="region of interest" description="Disordered" evidence="1">
    <location>
        <begin position="323"/>
        <end position="371"/>
    </location>
</feature>
<accession>A0A4Y2B8Z8</accession>
<proteinExistence type="predicted"/>
<protein>
    <recommendedName>
        <fullName evidence="4">CCHC-type domain-containing protein</fullName>
    </recommendedName>
</protein>
<dbReference type="Proteomes" id="UP000499080">
    <property type="component" value="Unassembled WGS sequence"/>
</dbReference>
<keyword evidence="3" id="KW-1185">Reference proteome</keyword>
<organism evidence="2 3">
    <name type="scientific">Araneus ventricosus</name>
    <name type="common">Orbweaver spider</name>
    <name type="synonym">Epeira ventricosa</name>
    <dbReference type="NCBI Taxonomy" id="182803"/>
    <lineage>
        <taxon>Eukaryota</taxon>
        <taxon>Metazoa</taxon>
        <taxon>Ecdysozoa</taxon>
        <taxon>Arthropoda</taxon>
        <taxon>Chelicerata</taxon>
        <taxon>Arachnida</taxon>
        <taxon>Araneae</taxon>
        <taxon>Araneomorphae</taxon>
        <taxon>Entelegynae</taxon>
        <taxon>Araneoidea</taxon>
        <taxon>Araneidae</taxon>
        <taxon>Araneus</taxon>
    </lineage>
</organism>